<gene>
    <name evidence="2" type="ORF">DVH24_014577</name>
</gene>
<proteinExistence type="predicted"/>
<organism evidence="2 3">
    <name type="scientific">Malus domestica</name>
    <name type="common">Apple</name>
    <name type="synonym">Pyrus malus</name>
    <dbReference type="NCBI Taxonomy" id="3750"/>
    <lineage>
        <taxon>Eukaryota</taxon>
        <taxon>Viridiplantae</taxon>
        <taxon>Streptophyta</taxon>
        <taxon>Embryophyta</taxon>
        <taxon>Tracheophyta</taxon>
        <taxon>Spermatophyta</taxon>
        <taxon>Magnoliopsida</taxon>
        <taxon>eudicotyledons</taxon>
        <taxon>Gunneridae</taxon>
        <taxon>Pentapetalae</taxon>
        <taxon>rosids</taxon>
        <taxon>fabids</taxon>
        <taxon>Rosales</taxon>
        <taxon>Rosaceae</taxon>
        <taxon>Amygdaloideae</taxon>
        <taxon>Maleae</taxon>
        <taxon>Malus</taxon>
    </lineage>
</organism>
<comment type="caution">
    <text evidence="2">The sequence shown here is derived from an EMBL/GenBank/DDBJ whole genome shotgun (WGS) entry which is preliminary data.</text>
</comment>
<sequence>MQVGDCDDDCDSFGEGNSGPTIDMVEEQIRDCFKNKRPKRRLSPSAATLAEERQLNSDGFVGSVKGFDPQGSKERALELMYQFHGFVFCTEERKFSAQSICNQIKRKGLRSLGARGMRQLNPYPKFGFGSLKKKTKKTLRRAFHRLGGLGDAFHPLPQNRGGNLHAQPHRVARYSCFWERKRDFKCLTECKCHIWLPCDFRQIGNPLGDHDIGLFSIMYGLLGHDVPAYLQSNLFENTRADP</sequence>
<dbReference type="PANTHER" id="PTHR37697">
    <property type="entry name" value="AP2-LIKE ETHYLENE-RESPONSIVE TRANSCRIPTION FACTOR SNZ"/>
    <property type="match status" value="1"/>
</dbReference>
<feature type="region of interest" description="Disordered" evidence="1">
    <location>
        <begin position="1"/>
        <end position="21"/>
    </location>
</feature>
<reference evidence="2 3" key="1">
    <citation type="submission" date="2018-10" db="EMBL/GenBank/DDBJ databases">
        <title>A high-quality apple genome assembly.</title>
        <authorList>
            <person name="Hu J."/>
        </authorList>
    </citation>
    <scope>NUCLEOTIDE SEQUENCE [LARGE SCALE GENOMIC DNA]</scope>
    <source>
        <strain evidence="3">cv. HFTH1</strain>
        <tissue evidence="2">Young leaf</tissue>
    </source>
</reference>
<accession>A0A498KLF2</accession>
<dbReference type="PANTHER" id="PTHR37697:SF2">
    <property type="entry name" value="AP2-LIKE ETHYLENE-RESPONSIVE TRANSCRIPTION FACTOR SNZ"/>
    <property type="match status" value="1"/>
</dbReference>
<evidence type="ECO:0000313" key="2">
    <source>
        <dbReference type="EMBL" id="RXI08011.1"/>
    </source>
</evidence>
<dbReference type="Proteomes" id="UP000290289">
    <property type="component" value="Chromosome 1"/>
</dbReference>
<feature type="compositionally biased region" description="Acidic residues" evidence="1">
    <location>
        <begin position="1"/>
        <end position="12"/>
    </location>
</feature>
<evidence type="ECO:0000256" key="1">
    <source>
        <dbReference type="SAM" id="MobiDB-lite"/>
    </source>
</evidence>
<dbReference type="EMBL" id="RDQH01000327">
    <property type="protein sequence ID" value="RXI08011.1"/>
    <property type="molecule type" value="Genomic_DNA"/>
</dbReference>
<protein>
    <submittedName>
        <fullName evidence="2">Uncharacterized protein</fullName>
    </submittedName>
</protein>
<evidence type="ECO:0000313" key="3">
    <source>
        <dbReference type="Proteomes" id="UP000290289"/>
    </source>
</evidence>
<name>A0A498KLF2_MALDO</name>
<dbReference type="AlphaFoldDB" id="A0A498KLF2"/>
<keyword evidence="3" id="KW-1185">Reference proteome</keyword>